<accession>A0A9X3TY14</accession>
<dbReference type="PIRSF" id="PIRSF005303">
    <property type="entry name" value="Thiam_monoph_kin"/>
    <property type="match status" value="1"/>
</dbReference>
<dbReference type="SUPFAM" id="SSF56042">
    <property type="entry name" value="PurM C-terminal domain-like"/>
    <property type="match status" value="1"/>
</dbReference>
<feature type="binding site" evidence="2">
    <location>
        <position position="124"/>
    </location>
    <ligand>
        <name>Mg(2+)</name>
        <dbReference type="ChEBI" id="CHEBI:18420"/>
        <label>1</label>
    </ligand>
</feature>
<dbReference type="SUPFAM" id="SSF55326">
    <property type="entry name" value="PurM N-terminal domain-like"/>
    <property type="match status" value="1"/>
</dbReference>
<sequence>MAEQSSLGEFGAIAAYFAPLAGPEGLGLLDDAALYTPPPGQTLVLTKDAMVAGVHFFPDESPMLVARKLARVNLSDLAAMGAEPVGYLLAVAVPKDKAEYWMKGLAEGFAQVQMLLDWRLWGGDTVTTTGPVTLSMTAIGTVPEGQALRRSGARAGDRVFVSGTIGDAALGLLQRQGKLGQLPQEAADFLRQRLCLPNPRLGLGVALRGLAHAAQDVSDGLAADLGHLAAASGLAARITLERIPQSAAAREVMDSFPELKPQIFAGDDYELLFTVAPDRVAAVAALSRDLNLALTDIGEMCDPATVDWTGVRLFHEDGSAAEEAIGGYRHF</sequence>
<comment type="pathway">
    <text evidence="2">Cofactor biosynthesis; thiamine diphosphate biosynthesis; thiamine diphosphate from thiamine phosphate: step 1/1.</text>
</comment>
<dbReference type="InterPro" id="IPR010918">
    <property type="entry name" value="PurM-like_C_dom"/>
</dbReference>
<dbReference type="InterPro" id="IPR036676">
    <property type="entry name" value="PurM-like_C_sf"/>
</dbReference>
<dbReference type="Pfam" id="PF00586">
    <property type="entry name" value="AIRS"/>
    <property type="match status" value="1"/>
</dbReference>
<evidence type="ECO:0000259" key="4">
    <source>
        <dbReference type="Pfam" id="PF02769"/>
    </source>
</evidence>
<dbReference type="CDD" id="cd02194">
    <property type="entry name" value="ThiL"/>
    <property type="match status" value="1"/>
</dbReference>
<dbReference type="GO" id="GO:0005524">
    <property type="term" value="F:ATP binding"/>
    <property type="evidence" value="ECO:0007669"/>
    <property type="project" value="UniProtKB-UniRule"/>
</dbReference>
<dbReference type="Pfam" id="PF02769">
    <property type="entry name" value="AIRS_C"/>
    <property type="match status" value="1"/>
</dbReference>
<comment type="catalytic activity">
    <reaction evidence="2">
        <text>thiamine phosphate + ATP = thiamine diphosphate + ADP</text>
        <dbReference type="Rhea" id="RHEA:15913"/>
        <dbReference type="ChEBI" id="CHEBI:30616"/>
        <dbReference type="ChEBI" id="CHEBI:37575"/>
        <dbReference type="ChEBI" id="CHEBI:58937"/>
        <dbReference type="ChEBI" id="CHEBI:456216"/>
        <dbReference type="EC" id="2.7.4.16"/>
    </reaction>
</comment>
<feature type="binding site" evidence="2">
    <location>
        <position position="48"/>
    </location>
    <ligand>
        <name>Mg(2+)</name>
        <dbReference type="ChEBI" id="CHEBI:18420"/>
        <label>1</label>
    </ligand>
</feature>
<feature type="domain" description="PurM-like N-terminal" evidence="3">
    <location>
        <begin position="30"/>
        <end position="142"/>
    </location>
</feature>
<feature type="binding site" evidence="2">
    <location>
        <position position="216"/>
    </location>
    <ligand>
        <name>Mg(2+)</name>
        <dbReference type="ChEBI" id="CHEBI:18420"/>
        <label>3</label>
    </ligand>
</feature>
<dbReference type="PANTHER" id="PTHR30270">
    <property type="entry name" value="THIAMINE-MONOPHOSPHATE KINASE"/>
    <property type="match status" value="1"/>
</dbReference>
<evidence type="ECO:0000259" key="3">
    <source>
        <dbReference type="Pfam" id="PF00586"/>
    </source>
</evidence>
<dbReference type="Gene3D" id="3.90.650.10">
    <property type="entry name" value="PurM-like C-terminal domain"/>
    <property type="match status" value="1"/>
</dbReference>
<feature type="binding site" evidence="2">
    <location>
        <position position="76"/>
    </location>
    <ligand>
        <name>Mg(2+)</name>
        <dbReference type="ChEBI" id="CHEBI:18420"/>
        <label>3</label>
    </ligand>
</feature>
<evidence type="ECO:0000256" key="1">
    <source>
        <dbReference type="ARBA" id="ARBA00022977"/>
    </source>
</evidence>
<dbReference type="NCBIfam" id="TIGR01379">
    <property type="entry name" value="thiL"/>
    <property type="match status" value="1"/>
</dbReference>
<keyword evidence="2 5" id="KW-0418">Kinase</keyword>
<reference evidence="5" key="1">
    <citation type="submission" date="2022-08" db="EMBL/GenBank/DDBJ databases">
        <authorList>
            <person name="Vandamme P."/>
            <person name="Hettiarachchi A."/>
            <person name="Peeters C."/>
            <person name="Cnockaert M."/>
            <person name="Carlier A."/>
        </authorList>
    </citation>
    <scope>NUCLEOTIDE SEQUENCE</scope>
    <source>
        <strain evidence="5">LMG 31809</strain>
    </source>
</reference>
<evidence type="ECO:0000256" key="2">
    <source>
        <dbReference type="HAMAP-Rule" id="MF_02128"/>
    </source>
</evidence>
<keyword evidence="6" id="KW-1185">Reference proteome</keyword>
<feature type="binding site" evidence="2">
    <location>
        <position position="55"/>
    </location>
    <ligand>
        <name>substrate</name>
    </ligand>
</feature>
<dbReference type="InterPro" id="IPR006283">
    <property type="entry name" value="ThiL-like"/>
</dbReference>
<feature type="binding site" evidence="2">
    <location>
        <position position="31"/>
    </location>
    <ligand>
        <name>Mg(2+)</name>
        <dbReference type="ChEBI" id="CHEBI:18420"/>
        <label>4</label>
    </ligand>
</feature>
<keyword evidence="2 5" id="KW-0808">Transferase</keyword>
<dbReference type="PANTHER" id="PTHR30270:SF0">
    <property type="entry name" value="THIAMINE-MONOPHOSPHATE KINASE"/>
    <property type="match status" value="1"/>
</dbReference>
<dbReference type="RefSeq" id="WP_274943797.1">
    <property type="nucleotide sequence ID" value="NZ_JANWOI010000003.1"/>
</dbReference>
<keyword evidence="2" id="KW-0067">ATP-binding</keyword>
<keyword evidence="2" id="KW-0547">Nucleotide-binding</keyword>
<dbReference type="EMBL" id="JANWOI010000003">
    <property type="protein sequence ID" value="MDA5194091.1"/>
    <property type="molecule type" value="Genomic_DNA"/>
</dbReference>
<evidence type="ECO:0000313" key="5">
    <source>
        <dbReference type="EMBL" id="MDA5194091.1"/>
    </source>
</evidence>
<dbReference type="GO" id="GO:0000287">
    <property type="term" value="F:magnesium ion binding"/>
    <property type="evidence" value="ECO:0007669"/>
    <property type="project" value="UniProtKB-UniRule"/>
</dbReference>
<dbReference type="Proteomes" id="UP001141619">
    <property type="component" value="Unassembled WGS sequence"/>
</dbReference>
<feature type="binding site" evidence="2">
    <location>
        <position position="76"/>
    </location>
    <ligand>
        <name>Mg(2+)</name>
        <dbReference type="ChEBI" id="CHEBI:18420"/>
        <label>4</label>
    </ligand>
</feature>
<evidence type="ECO:0000313" key="6">
    <source>
        <dbReference type="Proteomes" id="UP001141619"/>
    </source>
</evidence>
<dbReference type="GO" id="GO:0009229">
    <property type="term" value="P:thiamine diphosphate biosynthetic process"/>
    <property type="evidence" value="ECO:0007669"/>
    <property type="project" value="UniProtKB-UniRule"/>
</dbReference>
<feature type="binding site" evidence="2">
    <location>
        <begin position="123"/>
        <end position="124"/>
    </location>
    <ligand>
        <name>ATP</name>
        <dbReference type="ChEBI" id="CHEBI:30616"/>
    </ligand>
</feature>
<feature type="binding site" evidence="2">
    <location>
        <position position="150"/>
    </location>
    <ligand>
        <name>ATP</name>
        <dbReference type="ChEBI" id="CHEBI:30616"/>
    </ligand>
</feature>
<keyword evidence="1 2" id="KW-0784">Thiamine biosynthesis</keyword>
<dbReference type="InterPro" id="IPR036921">
    <property type="entry name" value="PurM-like_N_sf"/>
</dbReference>
<reference evidence="5" key="2">
    <citation type="journal article" date="2023" name="Syst. Appl. Microbiol.">
        <title>Govania unica gen. nov., sp. nov., a rare biosphere bacterium that represents a novel family in the class Alphaproteobacteria.</title>
        <authorList>
            <person name="Vandamme P."/>
            <person name="Peeters C."/>
            <person name="Hettiarachchi A."/>
            <person name="Cnockaert M."/>
            <person name="Carlier A."/>
        </authorList>
    </citation>
    <scope>NUCLEOTIDE SEQUENCE</scope>
    <source>
        <strain evidence="5">LMG 31809</strain>
    </source>
</reference>
<feature type="binding site" evidence="2">
    <location>
        <position position="219"/>
    </location>
    <ligand>
        <name>Mg(2+)</name>
        <dbReference type="ChEBI" id="CHEBI:18420"/>
        <label>5</label>
    </ligand>
</feature>
<feature type="binding site" evidence="2">
    <location>
        <position position="46"/>
    </location>
    <ligand>
        <name>Mg(2+)</name>
        <dbReference type="ChEBI" id="CHEBI:18420"/>
        <label>4</label>
    </ligand>
</feature>
<dbReference type="EC" id="2.7.4.16" evidence="2"/>
<feature type="binding site" evidence="2">
    <location>
        <position position="31"/>
    </location>
    <ligand>
        <name>Mg(2+)</name>
        <dbReference type="ChEBI" id="CHEBI:18420"/>
        <label>3</label>
    </ligand>
</feature>
<protein>
    <recommendedName>
        <fullName evidence="2">Thiamine-monophosphate kinase</fullName>
        <shortName evidence="2">TMP kinase</shortName>
        <shortName evidence="2">Thiamine-phosphate kinase</shortName>
        <ecNumber evidence="2">2.7.4.16</ecNumber>
    </recommendedName>
</protein>
<feature type="binding site" evidence="2">
    <location>
        <position position="267"/>
    </location>
    <ligand>
        <name>substrate</name>
    </ligand>
</feature>
<comment type="similarity">
    <text evidence="2">Belongs to the thiamine-monophosphate kinase family.</text>
</comment>
<comment type="caution">
    <text evidence="2">Lacks conserved residue(s) required for the propagation of feature annotation.</text>
</comment>
<comment type="caution">
    <text evidence="5">The sequence shown here is derived from an EMBL/GenBank/DDBJ whole genome shotgun (WGS) entry which is preliminary data.</text>
</comment>
<feature type="binding site" evidence="2">
    <location>
        <position position="76"/>
    </location>
    <ligand>
        <name>Mg(2+)</name>
        <dbReference type="ChEBI" id="CHEBI:18420"/>
        <label>2</label>
    </ligand>
</feature>
<organism evidence="5 6">
    <name type="scientific">Govanella unica</name>
    <dbReference type="NCBI Taxonomy" id="2975056"/>
    <lineage>
        <taxon>Bacteria</taxon>
        <taxon>Pseudomonadati</taxon>
        <taxon>Pseudomonadota</taxon>
        <taxon>Alphaproteobacteria</taxon>
        <taxon>Emcibacterales</taxon>
        <taxon>Govanellaceae</taxon>
        <taxon>Govanella</taxon>
    </lineage>
</organism>
<feature type="binding site" evidence="2">
    <location>
        <position position="328"/>
    </location>
    <ligand>
        <name>substrate</name>
    </ligand>
</feature>
<name>A0A9X3TY14_9PROT</name>
<dbReference type="AlphaFoldDB" id="A0A9X3TY14"/>
<proteinExistence type="inferred from homology"/>
<dbReference type="HAMAP" id="MF_02128">
    <property type="entry name" value="TMP_kinase"/>
    <property type="match status" value="1"/>
</dbReference>
<comment type="miscellaneous">
    <text evidence="2">Reaction mechanism of ThiL seems to utilize a direct, inline transfer of the gamma-phosphate of ATP to TMP rather than a phosphorylated enzyme intermediate.</text>
</comment>
<feature type="binding site" evidence="2">
    <location>
        <position position="48"/>
    </location>
    <ligand>
        <name>Mg(2+)</name>
        <dbReference type="ChEBI" id="CHEBI:18420"/>
        <label>2</label>
    </ligand>
</feature>
<dbReference type="GO" id="GO:0009228">
    <property type="term" value="P:thiamine biosynthetic process"/>
    <property type="evidence" value="ECO:0007669"/>
    <property type="project" value="UniProtKB-KW"/>
</dbReference>
<dbReference type="GO" id="GO:0009030">
    <property type="term" value="F:thiamine-phosphate kinase activity"/>
    <property type="evidence" value="ECO:0007669"/>
    <property type="project" value="UniProtKB-UniRule"/>
</dbReference>
<dbReference type="InterPro" id="IPR016188">
    <property type="entry name" value="PurM-like_N"/>
</dbReference>
<comment type="function">
    <text evidence="2">Catalyzes the ATP-dependent phosphorylation of thiamine-monophosphate (TMP) to form thiamine-pyrophosphate (TPP), the active form of vitamin B1.</text>
</comment>
<gene>
    <name evidence="2 5" type="primary">thiL</name>
    <name evidence="5" type="ORF">NYP16_09025</name>
</gene>
<feature type="binding site" evidence="2">
    <location>
        <position position="218"/>
    </location>
    <ligand>
        <name>ATP</name>
        <dbReference type="ChEBI" id="CHEBI:30616"/>
    </ligand>
</feature>
<feature type="domain" description="PurM-like C-terminal" evidence="4">
    <location>
        <begin position="154"/>
        <end position="302"/>
    </location>
</feature>
<keyword evidence="2" id="KW-0460">Magnesium</keyword>
<keyword evidence="2" id="KW-0479">Metal-binding</keyword>
<dbReference type="Gene3D" id="3.30.1330.10">
    <property type="entry name" value="PurM-like, N-terminal domain"/>
    <property type="match status" value="1"/>
</dbReference>